<sequence>MKKLMIAVGLLMAAGSAAAASDTWQDGNSAPVNVTFTAPDTVQFSRETHFSFNKDTPLLASTVLGAVTASKAGSDGAGIRFHWLTPYNDKGRGDVTDFVNETDLSTIAVRLKDSQGNTLLPESTVGSDNWYMVEGEGTASDVTVQFYPEQDIGKGLSAGKYTAGIQAAVYSN</sequence>
<dbReference type="RefSeq" id="WP_103947253.1">
    <property type="nucleotide sequence ID" value="NZ_PQVR01000008.1"/>
</dbReference>
<dbReference type="Proteomes" id="UP000237025">
    <property type="component" value="Unassembled WGS sequence"/>
</dbReference>
<reference evidence="2 3" key="1">
    <citation type="submission" date="2018-02" db="EMBL/GenBank/DDBJ databases">
        <title>Lelliotia aquatilis sp. nov., isolated from drinking water.</title>
        <authorList>
            <person name="Kaempfer P."/>
            <person name="Glaeser S."/>
            <person name="Exner M."/>
            <person name="Doijad S."/>
            <person name="Chakraborty T."/>
        </authorList>
    </citation>
    <scope>NUCLEOTIDE SEQUENCE [LARGE SCALE GENOMIC DNA]</scope>
    <source>
        <strain evidence="2 3">6331-17</strain>
    </source>
</reference>
<evidence type="ECO:0008006" key="4">
    <source>
        <dbReference type="Google" id="ProtNLM"/>
    </source>
</evidence>
<feature type="chain" id="PRO_5045736775" description="Fimbrial protein" evidence="1">
    <location>
        <begin position="20"/>
        <end position="172"/>
    </location>
</feature>
<organism evidence="2 3">
    <name type="scientific">Lelliottia aquatilis</name>
    <dbReference type="NCBI Taxonomy" id="2080838"/>
    <lineage>
        <taxon>Bacteria</taxon>
        <taxon>Pseudomonadati</taxon>
        <taxon>Pseudomonadota</taxon>
        <taxon>Gammaproteobacteria</taxon>
        <taxon>Enterobacterales</taxon>
        <taxon>Enterobacteriaceae</taxon>
        <taxon>Lelliottia</taxon>
    </lineage>
</organism>
<dbReference type="EMBL" id="PQVW01000017">
    <property type="protein sequence ID" value="POZ20536.1"/>
    <property type="molecule type" value="Genomic_DNA"/>
</dbReference>
<evidence type="ECO:0000313" key="3">
    <source>
        <dbReference type="Proteomes" id="UP000237025"/>
    </source>
</evidence>
<protein>
    <recommendedName>
        <fullName evidence="4">Fimbrial protein</fullName>
    </recommendedName>
</protein>
<keyword evidence="1" id="KW-0732">Signal</keyword>
<keyword evidence="3" id="KW-1185">Reference proteome</keyword>
<evidence type="ECO:0000256" key="1">
    <source>
        <dbReference type="SAM" id="SignalP"/>
    </source>
</evidence>
<comment type="caution">
    <text evidence="2">The sequence shown here is derived from an EMBL/GenBank/DDBJ whole genome shotgun (WGS) entry which is preliminary data.</text>
</comment>
<evidence type="ECO:0000313" key="2">
    <source>
        <dbReference type="EMBL" id="POZ20536.1"/>
    </source>
</evidence>
<gene>
    <name evidence="2" type="ORF">C3712_18140</name>
</gene>
<proteinExistence type="predicted"/>
<name>A0ABX4ZXC9_9ENTR</name>
<accession>A0ABX4ZXC9</accession>
<feature type="signal peptide" evidence="1">
    <location>
        <begin position="1"/>
        <end position="19"/>
    </location>
</feature>